<evidence type="ECO:0000256" key="2">
    <source>
        <dbReference type="ARBA" id="ARBA00008497"/>
    </source>
</evidence>
<dbReference type="GO" id="GO:0005886">
    <property type="term" value="C:plasma membrane"/>
    <property type="evidence" value="ECO:0000318"/>
    <property type="project" value="GO_Central"/>
</dbReference>
<reference evidence="10 11" key="1">
    <citation type="journal article" date="2008" name="Nature">
        <title>Genome analysis of the platypus reveals unique signatures of evolution.</title>
        <authorList>
            <person name="Warren W.C."/>
            <person name="Hillier L.W."/>
            <person name="Marshall Graves J.A."/>
            <person name="Birney E."/>
            <person name="Ponting C.P."/>
            <person name="Grutzner F."/>
            <person name="Belov K."/>
            <person name="Miller W."/>
            <person name="Clarke L."/>
            <person name="Chinwalla A.T."/>
            <person name="Yang S.P."/>
            <person name="Heger A."/>
            <person name="Locke D.P."/>
            <person name="Miethke P."/>
            <person name="Waters P.D."/>
            <person name="Veyrunes F."/>
            <person name="Fulton L."/>
            <person name="Fulton B."/>
            <person name="Graves T."/>
            <person name="Wallis J."/>
            <person name="Puente X.S."/>
            <person name="Lopez-Otin C."/>
            <person name="Ordonez G.R."/>
            <person name="Eichler E.E."/>
            <person name="Chen L."/>
            <person name="Cheng Z."/>
            <person name="Deakin J.E."/>
            <person name="Alsop A."/>
            <person name="Thompson K."/>
            <person name="Kirby P."/>
            <person name="Papenfuss A.T."/>
            <person name="Wakefield M.J."/>
            <person name="Olender T."/>
            <person name="Lancet D."/>
            <person name="Huttley G.A."/>
            <person name="Smit A.F."/>
            <person name="Pask A."/>
            <person name="Temple-Smith P."/>
            <person name="Batzer M.A."/>
            <person name="Walker J.A."/>
            <person name="Konkel M.K."/>
            <person name="Harris R.S."/>
            <person name="Whittington C.M."/>
            <person name="Wong E.S."/>
            <person name="Gemmell N.J."/>
            <person name="Buschiazzo E."/>
            <person name="Vargas Jentzsch I.M."/>
            <person name="Merkel A."/>
            <person name="Schmitz J."/>
            <person name="Zemann A."/>
            <person name="Churakov G."/>
            <person name="Kriegs J.O."/>
            <person name="Brosius J."/>
            <person name="Murchison E.P."/>
            <person name="Sachidanandam R."/>
            <person name="Smith C."/>
            <person name="Hannon G.J."/>
            <person name="Tsend-Ayush E."/>
            <person name="McMillan D."/>
            <person name="Attenborough R."/>
            <person name="Rens W."/>
            <person name="Ferguson-Smith M."/>
            <person name="Lefevre C.M."/>
            <person name="Sharp J.A."/>
            <person name="Nicholas K.R."/>
            <person name="Ray D.A."/>
            <person name="Kube M."/>
            <person name="Reinhardt R."/>
            <person name="Pringle T.H."/>
            <person name="Taylor J."/>
            <person name="Jones R.C."/>
            <person name="Nixon B."/>
            <person name="Dacheux J.L."/>
            <person name="Niwa H."/>
            <person name="Sekita Y."/>
            <person name="Huang X."/>
            <person name="Stark A."/>
            <person name="Kheradpour P."/>
            <person name="Kellis M."/>
            <person name="Flicek P."/>
            <person name="Chen Y."/>
            <person name="Webber C."/>
            <person name="Hardison R."/>
            <person name="Nelson J."/>
            <person name="Hallsworth-Pepin K."/>
            <person name="Delehaunty K."/>
            <person name="Markovic C."/>
            <person name="Minx P."/>
            <person name="Feng Y."/>
            <person name="Kremitzki C."/>
            <person name="Mitreva M."/>
            <person name="Glasscock J."/>
            <person name="Wylie T."/>
            <person name="Wohldmann P."/>
            <person name="Thiru P."/>
            <person name="Nhan M.N."/>
            <person name="Pohl C.S."/>
            <person name="Smith S.M."/>
            <person name="Hou S."/>
            <person name="Nefedov M."/>
            <person name="de Jong P.J."/>
            <person name="Renfree M.B."/>
            <person name="Mardis E.R."/>
            <person name="Wilson R.K."/>
        </authorList>
    </citation>
    <scope>NUCLEOTIDE SEQUENCE [LARGE SCALE GENOMIC DNA]</scope>
    <source>
        <strain evidence="10 11">Glennie</strain>
    </source>
</reference>
<keyword evidence="5 9" id="KW-1133">Transmembrane helix</keyword>
<keyword evidence="8" id="KW-0407">Ion channel</keyword>
<dbReference type="HOGENOM" id="CLU_069286_2_0_1"/>
<keyword evidence="7 9" id="KW-0472">Membrane</keyword>
<dbReference type="PANTHER" id="PTHR32261">
    <property type="entry name" value="CALCIUM HOMEOSTASIS MODULATOR PROTEIN"/>
    <property type="match status" value="1"/>
</dbReference>
<reference evidence="10" key="2">
    <citation type="submission" date="2025-08" db="UniProtKB">
        <authorList>
            <consortium name="Ensembl"/>
        </authorList>
    </citation>
    <scope>IDENTIFICATION</scope>
    <source>
        <strain evidence="10">Glennie</strain>
    </source>
</reference>
<dbReference type="OMA" id="HYSTIHR"/>
<keyword evidence="6" id="KW-0406">Ion transport</keyword>
<dbReference type="AlphaFoldDB" id="F6URF3"/>
<dbReference type="Pfam" id="PF14798">
    <property type="entry name" value="Ca_hom_mod"/>
    <property type="match status" value="1"/>
</dbReference>
<dbReference type="KEGG" id="oaa:100076439"/>
<dbReference type="InParanoid" id="F6URF3"/>
<dbReference type="RefSeq" id="XP_001507815.1">
    <property type="nucleotide sequence ID" value="XM_001507765.4"/>
</dbReference>
<dbReference type="GO" id="GO:1904669">
    <property type="term" value="P:ATP export"/>
    <property type="evidence" value="ECO:0007669"/>
    <property type="project" value="UniProtKB-ARBA"/>
</dbReference>
<dbReference type="STRING" id="9258.ENSOANP00000010071"/>
<comment type="subcellular location">
    <subcellularLocation>
        <location evidence="1">Membrane</location>
        <topology evidence="1">Multi-pass membrane protein</topology>
    </subcellularLocation>
</comment>
<reference evidence="10" key="3">
    <citation type="submission" date="2025-09" db="UniProtKB">
        <authorList>
            <consortium name="Ensembl"/>
        </authorList>
    </citation>
    <scope>IDENTIFICATION</scope>
    <source>
        <strain evidence="10">Glennie</strain>
    </source>
</reference>
<protein>
    <submittedName>
        <fullName evidence="10">Calcium homeostasis modulator family member 5</fullName>
    </submittedName>
</protein>
<proteinExistence type="inferred from homology"/>
<keyword evidence="4 9" id="KW-0812">Transmembrane</keyword>
<dbReference type="GeneTree" id="ENSGT01030000234610"/>
<evidence type="ECO:0000256" key="4">
    <source>
        <dbReference type="ARBA" id="ARBA00022692"/>
    </source>
</evidence>
<dbReference type="PANTHER" id="PTHR32261:SF8">
    <property type="entry name" value="CALCIUM HOMEOSTASIS MODULATOR PROTEIN 5"/>
    <property type="match status" value="1"/>
</dbReference>
<evidence type="ECO:0000256" key="7">
    <source>
        <dbReference type="ARBA" id="ARBA00023136"/>
    </source>
</evidence>
<gene>
    <name evidence="10" type="primary">CALHM5</name>
</gene>
<dbReference type="Ensembl" id="ENSOANT00000010073.3">
    <property type="protein sequence ID" value="ENSOANP00000010071.1"/>
    <property type="gene ID" value="ENSOANG00000006298.3"/>
</dbReference>
<evidence type="ECO:0000256" key="6">
    <source>
        <dbReference type="ARBA" id="ARBA00023065"/>
    </source>
</evidence>
<feature type="transmembrane region" description="Helical" evidence="9">
    <location>
        <begin position="111"/>
        <end position="131"/>
    </location>
</feature>
<accession>F6URF3</accession>
<dbReference type="Bgee" id="ENSOANG00000006298">
    <property type="expression patterns" value="Expressed in ovary and 7 other cell types or tissues"/>
</dbReference>
<dbReference type="eggNOG" id="ENOG502QPKW">
    <property type="taxonomic scope" value="Eukaryota"/>
</dbReference>
<evidence type="ECO:0000313" key="10">
    <source>
        <dbReference type="Ensembl" id="ENSOANP00000010071.1"/>
    </source>
</evidence>
<dbReference type="CTD" id="254228"/>
<evidence type="ECO:0000256" key="1">
    <source>
        <dbReference type="ARBA" id="ARBA00004141"/>
    </source>
</evidence>
<evidence type="ECO:0000313" key="11">
    <source>
        <dbReference type="Proteomes" id="UP000002279"/>
    </source>
</evidence>
<dbReference type="GeneID" id="100076439"/>
<evidence type="ECO:0000256" key="5">
    <source>
        <dbReference type="ARBA" id="ARBA00022989"/>
    </source>
</evidence>
<dbReference type="Proteomes" id="UP000002279">
    <property type="component" value="Chromosome 2"/>
</dbReference>
<dbReference type="InterPro" id="IPR029569">
    <property type="entry name" value="CALHM"/>
</dbReference>
<organism evidence="10 11">
    <name type="scientific">Ornithorhynchus anatinus</name>
    <name type="common">Duckbill platypus</name>
    <dbReference type="NCBI Taxonomy" id="9258"/>
    <lineage>
        <taxon>Eukaryota</taxon>
        <taxon>Metazoa</taxon>
        <taxon>Chordata</taxon>
        <taxon>Craniata</taxon>
        <taxon>Vertebrata</taxon>
        <taxon>Euteleostomi</taxon>
        <taxon>Mammalia</taxon>
        <taxon>Monotremata</taxon>
        <taxon>Ornithorhynchidae</taxon>
        <taxon>Ornithorhynchus</taxon>
    </lineage>
</organism>
<dbReference type="FunCoup" id="F6URF3">
    <property type="interactions" value="13"/>
</dbReference>
<keyword evidence="3" id="KW-0813">Transport</keyword>
<evidence type="ECO:0000256" key="8">
    <source>
        <dbReference type="ARBA" id="ARBA00023303"/>
    </source>
</evidence>
<sequence>MEKFQSILRFLVDRKVAIGYSFMALLTMGGERLFSLVAFQCPCNRNNFPYGMVFLLAPAWVLLVISYFLNNRAWRLFTGCCKSSSKATSVGSPAFCRTCLRGFRIFSRVTLEALVAPLMWLSVALLHGTFYECAMSGTSEKGLLWAVCEGKTPQCHEELHKVVCGQTALTSQDTQELKRALQAQSQILGWILISVISLVSLLVACCSRCWSKVSHLQMKFWKIYAQKEREQIEKAFQERAGQLSARNLQCFLENKQSEPFALPSIKAWEDASDLHLLHPGQQHYSTLHRVVEGGMKRSPTGSEMALDFMDGHHAV</sequence>
<feature type="transmembrane region" description="Helical" evidence="9">
    <location>
        <begin position="12"/>
        <end position="30"/>
    </location>
</feature>
<keyword evidence="11" id="KW-1185">Reference proteome</keyword>
<name>F6URF3_ORNAN</name>
<evidence type="ECO:0000256" key="9">
    <source>
        <dbReference type="SAM" id="Phobius"/>
    </source>
</evidence>
<comment type="similarity">
    <text evidence="2">Belongs to the CALHM family.</text>
</comment>
<feature type="transmembrane region" description="Helical" evidence="9">
    <location>
        <begin position="187"/>
        <end position="210"/>
    </location>
</feature>
<feature type="transmembrane region" description="Helical" evidence="9">
    <location>
        <begin position="50"/>
        <end position="69"/>
    </location>
</feature>
<dbReference type="GO" id="GO:0005261">
    <property type="term" value="F:monoatomic cation channel activity"/>
    <property type="evidence" value="ECO:0000318"/>
    <property type="project" value="GO_Central"/>
</dbReference>
<evidence type="ECO:0000256" key="3">
    <source>
        <dbReference type="ARBA" id="ARBA00022448"/>
    </source>
</evidence>
<dbReference type="OrthoDB" id="5953668at2759"/>